<keyword evidence="1" id="KW-0542">Nucleomorph</keyword>
<dbReference type="SUPFAM" id="SSF52096">
    <property type="entry name" value="ClpP/crotonase"/>
    <property type="match status" value="1"/>
</dbReference>
<dbReference type="AlphaFoldDB" id="A0A060DBF2"/>
<sequence>MIFKHNIMNKHSCCSIIKNNHNTILKKYITRKSNSVYYDDIKSHLFTNNIIYLGLPISEKVGELVLIELIMLNFLNKTHSLSILINSNHENYHYYPYQYSHINLITSIDYINLNFNEISTVVVGKSFGSSIYFLTTINNNLRSSFKNSAFSIDNIPYYFYNKNEFNYKKNLIETKKILNNLYYLSTKYSIPDLVEHDISIIGPSDALRLGIIDTILN</sequence>
<organism evidence="1 2">
    <name type="scientific">Lotharella oceanica</name>
    <dbReference type="NCBI Taxonomy" id="641309"/>
    <lineage>
        <taxon>Eukaryota</taxon>
        <taxon>Sar</taxon>
        <taxon>Rhizaria</taxon>
        <taxon>Cercozoa</taxon>
        <taxon>Chlorarachniophyceae</taxon>
        <taxon>Lotharella</taxon>
    </lineage>
</organism>
<protein>
    <submittedName>
        <fullName evidence="1">Clp Protease</fullName>
    </submittedName>
</protein>
<keyword evidence="1" id="KW-0645">Protease</keyword>
<name>A0A060DBF2_9EUKA</name>
<evidence type="ECO:0000313" key="1">
    <source>
        <dbReference type="EMBL" id="AIB09815.1"/>
    </source>
</evidence>
<accession>A0A060DBF2</accession>
<keyword evidence="1" id="KW-0378">Hydrolase</keyword>
<dbReference type="GO" id="GO:0006508">
    <property type="term" value="P:proteolysis"/>
    <property type="evidence" value="ECO:0007669"/>
    <property type="project" value="UniProtKB-KW"/>
</dbReference>
<dbReference type="InterPro" id="IPR029045">
    <property type="entry name" value="ClpP/crotonase-like_dom_sf"/>
</dbReference>
<dbReference type="EMBL" id="CP006628">
    <property type="protein sequence ID" value="AIB09815.1"/>
    <property type="molecule type" value="Genomic_DNA"/>
</dbReference>
<dbReference type="InterPro" id="IPR023562">
    <property type="entry name" value="ClpP/TepA"/>
</dbReference>
<gene>
    <name evidence="1" type="primary">clpP-1</name>
    <name evidence="1" type="ORF">M951_chr2119</name>
</gene>
<dbReference type="GO" id="GO:0008233">
    <property type="term" value="F:peptidase activity"/>
    <property type="evidence" value="ECO:0007669"/>
    <property type="project" value="UniProtKB-KW"/>
</dbReference>
<dbReference type="Gene3D" id="3.90.226.10">
    <property type="entry name" value="2-enoyl-CoA Hydratase, Chain A, domain 1"/>
    <property type="match status" value="1"/>
</dbReference>
<dbReference type="Proteomes" id="UP000243670">
    <property type="component" value="Nucleomorph 2"/>
</dbReference>
<evidence type="ECO:0000313" key="2">
    <source>
        <dbReference type="Proteomes" id="UP000243670"/>
    </source>
</evidence>
<dbReference type="Pfam" id="PF00574">
    <property type="entry name" value="CLP_protease"/>
    <property type="match status" value="1"/>
</dbReference>
<proteinExistence type="predicted"/>
<geneLocation type="nucleomorph" evidence="1"/>
<reference evidence="1 2" key="1">
    <citation type="journal article" date="2014" name="BMC Genomics">
        <title>Nucleomorph and plastid genome sequences of the chlorarachniophyte Lotharella oceanica: convergent reductive evolution and frequent recombination in nucleomorph-bearing algae.</title>
        <authorList>
            <person name="Tanifuji G."/>
            <person name="Onodera N.T."/>
            <person name="Brown M.W."/>
            <person name="Curtis B.A."/>
            <person name="Roger A.J."/>
            <person name="Ka-Shu Wong G."/>
            <person name="Melkonian M."/>
            <person name="Archibald J.M."/>
        </authorList>
    </citation>
    <scope>NUCLEOTIDE SEQUENCE [LARGE SCALE GENOMIC DNA]</scope>
    <source>
        <strain evidence="1 2">CCMP622</strain>
    </source>
</reference>